<dbReference type="PANTHER" id="PTHR44757">
    <property type="entry name" value="DIGUANYLATE CYCLASE DGCP"/>
    <property type="match status" value="1"/>
</dbReference>
<feature type="domain" description="GGDEF" evidence="3">
    <location>
        <begin position="342"/>
        <end position="477"/>
    </location>
</feature>
<protein>
    <submittedName>
        <fullName evidence="4">Diguanylate cyclase</fullName>
    </submittedName>
</protein>
<comment type="caution">
    <text evidence="4">The sequence shown here is derived from an EMBL/GenBank/DDBJ whole genome shotgun (WGS) entry which is preliminary data.</text>
</comment>
<dbReference type="OrthoDB" id="315417at2"/>
<accession>A0A3A1WM82</accession>
<dbReference type="SUPFAM" id="SSF55073">
    <property type="entry name" value="Nucleotide cyclase"/>
    <property type="match status" value="1"/>
</dbReference>
<evidence type="ECO:0000259" key="2">
    <source>
        <dbReference type="PROSITE" id="PS50113"/>
    </source>
</evidence>
<dbReference type="Gene3D" id="3.30.450.40">
    <property type="match status" value="1"/>
</dbReference>
<dbReference type="Proteomes" id="UP000265750">
    <property type="component" value="Unassembled WGS sequence"/>
</dbReference>
<dbReference type="InterPro" id="IPR000160">
    <property type="entry name" value="GGDEF_dom"/>
</dbReference>
<sequence length="483" mass="52967">MRDGQREALRQKALAETGLLDTPPERQFDALARTAQRLLGTRMASFTLIDADRQWFKARCGPLAQETERASALCTAVFEGEEPMAVADASADPRFAASPFVTGAPHIRYYAGVPVRVRQADGAAVTIGTLCVLDDEPRASSGADLDVLAELACIAEALVETRAVASRAAEASRDLMGVVERLERERRQFKQAEQMADMGSWRYDLARKATTWSDGVFAIHDLPQSEGVPNGNLMDFFPEPHRTAFIDAVMRTLDTGAPFELDGDFVTAKGNRRRVRCMGEIELSKGAPVALIGLIQDITERHRMEQELLHRARTDELTQMPNRAEFHRVLEQRLRKAQAEGGELAVLMVDLDGFKGLNDALGHAAGDAVLRRVAERLRQPCYDDCFSARLGGDEFAVLVPATDGQRDVEAVTARLLRDLHLVTHAKGHIANVSGTVGVAWSGDADHDRETILRLADEALYEAKRSCKGSSRTHGGSEGRRKTG</sequence>
<evidence type="ECO:0000256" key="1">
    <source>
        <dbReference type="SAM" id="Coils"/>
    </source>
</evidence>
<evidence type="ECO:0000313" key="5">
    <source>
        <dbReference type="Proteomes" id="UP000265750"/>
    </source>
</evidence>
<gene>
    <name evidence="4" type="ORF">D3218_10540</name>
</gene>
<dbReference type="PANTHER" id="PTHR44757:SF2">
    <property type="entry name" value="BIOFILM ARCHITECTURE MAINTENANCE PROTEIN MBAA"/>
    <property type="match status" value="1"/>
</dbReference>
<name>A0A3A1WM82_9HYPH</name>
<dbReference type="Gene3D" id="3.30.70.270">
    <property type="match status" value="1"/>
</dbReference>
<dbReference type="Pfam" id="PF00990">
    <property type="entry name" value="GGDEF"/>
    <property type="match status" value="1"/>
</dbReference>
<dbReference type="SMART" id="SM00065">
    <property type="entry name" value="GAF"/>
    <property type="match status" value="1"/>
</dbReference>
<keyword evidence="5" id="KW-1185">Reference proteome</keyword>
<evidence type="ECO:0000259" key="3">
    <source>
        <dbReference type="PROSITE" id="PS50887"/>
    </source>
</evidence>
<dbReference type="SMART" id="SM00267">
    <property type="entry name" value="GGDEF"/>
    <property type="match status" value="1"/>
</dbReference>
<dbReference type="SUPFAM" id="SSF55781">
    <property type="entry name" value="GAF domain-like"/>
    <property type="match status" value="1"/>
</dbReference>
<dbReference type="InterPro" id="IPR003018">
    <property type="entry name" value="GAF"/>
</dbReference>
<dbReference type="InterPro" id="IPR043128">
    <property type="entry name" value="Rev_trsase/Diguanyl_cyclase"/>
</dbReference>
<feature type="coiled-coil region" evidence="1">
    <location>
        <begin position="168"/>
        <end position="195"/>
    </location>
</feature>
<keyword evidence="1" id="KW-0175">Coiled coil</keyword>
<dbReference type="InterPro" id="IPR052155">
    <property type="entry name" value="Biofilm_reg_signaling"/>
</dbReference>
<dbReference type="PROSITE" id="PS50887">
    <property type="entry name" value="GGDEF"/>
    <property type="match status" value="1"/>
</dbReference>
<proteinExistence type="predicted"/>
<feature type="domain" description="PAC" evidence="2">
    <location>
        <begin position="259"/>
        <end position="310"/>
    </location>
</feature>
<dbReference type="InterPro" id="IPR029787">
    <property type="entry name" value="Nucleotide_cyclase"/>
</dbReference>
<evidence type="ECO:0000313" key="4">
    <source>
        <dbReference type="EMBL" id="RIY00837.1"/>
    </source>
</evidence>
<dbReference type="InterPro" id="IPR000700">
    <property type="entry name" value="PAS-assoc_C"/>
</dbReference>
<dbReference type="InterPro" id="IPR035965">
    <property type="entry name" value="PAS-like_dom_sf"/>
</dbReference>
<dbReference type="RefSeq" id="WP_119540039.1">
    <property type="nucleotide sequence ID" value="NZ_QYRN01000005.1"/>
</dbReference>
<dbReference type="PROSITE" id="PS50113">
    <property type="entry name" value="PAC"/>
    <property type="match status" value="1"/>
</dbReference>
<dbReference type="AlphaFoldDB" id="A0A3A1WM82"/>
<dbReference type="NCBIfam" id="TIGR00254">
    <property type="entry name" value="GGDEF"/>
    <property type="match status" value="1"/>
</dbReference>
<dbReference type="CDD" id="cd01949">
    <property type="entry name" value="GGDEF"/>
    <property type="match status" value="1"/>
</dbReference>
<dbReference type="Pfam" id="PF01590">
    <property type="entry name" value="GAF"/>
    <property type="match status" value="1"/>
</dbReference>
<dbReference type="EMBL" id="QYRN01000005">
    <property type="protein sequence ID" value="RIY00837.1"/>
    <property type="molecule type" value="Genomic_DNA"/>
</dbReference>
<dbReference type="SUPFAM" id="SSF55785">
    <property type="entry name" value="PYP-like sensor domain (PAS domain)"/>
    <property type="match status" value="1"/>
</dbReference>
<dbReference type="Gene3D" id="3.30.450.20">
    <property type="entry name" value="PAS domain"/>
    <property type="match status" value="1"/>
</dbReference>
<organism evidence="4 5">
    <name type="scientific">Aureimonas flava</name>
    <dbReference type="NCBI Taxonomy" id="2320271"/>
    <lineage>
        <taxon>Bacteria</taxon>
        <taxon>Pseudomonadati</taxon>
        <taxon>Pseudomonadota</taxon>
        <taxon>Alphaproteobacteria</taxon>
        <taxon>Hyphomicrobiales</taxon>
        <taxon>Aurantimonadaceae</taxon>
        <taxon>Aureimonas</taxon>
    </lineage>
</organism>
<dbReference type="InterPro" id="IPR029016">
    <property type="entry name" value="GAF-like_dom_sf"/>
</dbReference>
<reference evidence="5" key="1">
    <citation type="submission" date="2018-09" db="EMBL/GenBank/DDBJ databases">
        <authorList>
            <person name="Tuo L."/>
        </authorList>
    </citation>
    <scope>NUCLEOTIDE SEQUENCE [LARGE SCALE GENOMIC DNA]</scope>
    <source>
        <strain evidence="5">M2BS4Y-1</strain>
    </source>
</reference>